<feature type="domain" description="Beta-lactamase-related" evidence="1">
    <location>
        <begin position="29"/>
        <end position="337"/>
    </location>
</feature>
<comment type="caution">
    <text evidence="2">The sequence shown here is derived from an EMBL/GenBank/DDBJ whole genome shotgun (WGS) entry which is preliminary data.</text>
</comment>
<dbReference type="AlphaFoldDB" id="A0A931N289"/>
<evidence type="ECO:0000259" key="1">
    <source>
        <dbReference type="Pfam" id="PF00144"/>
    </source>
</evidence>
<dbReference type="Pfam" id="PF00144">
    <property type="entry name" value="Beta-lactamase"/>
    <property type="match status" value="1"/>
</dbReference>
<dbReference type="PANTHER" id="PTHR43319:SF3">
    <property type="entry name" value="BETA-LACTAMASE-RELATED DOMAIN-CONTAINING PROTEIN"/>
    <property type="match status" value="1"/>
</dbReference>
<dbReference type="SUPFAM" id="SSF56601">
    <property type="entry name" value="beta-lactamase/transpeptidase-like"/>
    <property type="match status" value="1"/>
</dbReference>
<dbReference type="InterPro" id="IPR001466">
    <property type="entry name" value="Beta-lactam-related"/>
</dbReference>
<organism evidence="2 3">
    <name type="scientific">Nocardia bovistercoris</name>
    <dbReference type="NCBI Taxonomy" id="2785916"/>
    <lineage>
        <taxon>Bacteria</taxon>
        <taxon>Bacillati</taxon>
        <taxon>Actinomycetota</taxon>
        <taxon>Actinomycetes</taxon>
        <taxon>Mycobacteriales</taxon>
        <taxon>Nocardiaceae</taxon>
        <taxon>Nocardia</taxon>
    </lineage>
</organism>
<proteinExistence type="predicted"/>
<name>A0A931N289_9NOCA</name>
<sequence>MANEVHGTHHPRFAPVVRALEESLRTVDVGAAVAVFIDGEPVVDIWGGHTDADRTIPWRSDTIVNVFSTTKTMVAVCALILADRGDLDLNAPVATYWPEFAAAGKDGVLVRHLLGHAAGLPAWDTPVTAADLYSWPTVTTRLAEQTPSWEPGTAGGYHALTYGYLVGEVIARVTGRSVGEFFAEEVAAPLGADFHIGLPAEHDHRVATLVPDPKGDRPEGFPVGVSDANTLAWRRAQIPAVNGHGNARAVATIQSLLVCGGSVGGVRLLSPEGCARVFDEQSRGEDRILGRPIRWGLGYSLEGNTFTWGGWGGSLAFNDLDHRMSFSYVMNQMLWEDGYARSIALLMSAYESLT</sequence>
<reference evidence="2" key="1">
    <citation type="submission" date="2020-11" db="EMBL/GenBank/DDBJ databases">
        <title>Nocardia NEAU-351.nov., a novel actinomycete isolated from the cow dung.</title>
        <authorList>
            <person name="Zhang X."/>
        </authorList>
    </citation>
    <scope>NUCLEOTIDE SEQUENCE</scope>
    <source>
        <strain evidence="2">NEAU-351</strain>
    </source>
</reference>
<dbReference type="EMBL" id="JADMLG010000010">
    <property type="protein sequence ID" value="MBH0779240.1"/>
    <property type="molecule type" value="Genomic_DNA"/>
</dbReference>
<evidence type="ECO:0000313" key="2">
    <source>
        <dbReference type="EMBL" id="MBH0779240.1"/>
    </source>
</evidence>
<keyword evidence="3" id="KW-1185">Reference proteome</keyword>
<evidence type="ECO:0000313" key="3">
    <source>
        <dbReference type="Proteomes" id="UP000655751"/>
    </source>
</evidence>
<dbReference type="RefSeq" id="WP_196151558.1">
    <property type="nucleotide sequence ID" value="NZ_JADMLG010000010.1"/>
</dbReference>
<protein>
    <submittedName>
        <fullName evidence="2">Beta-lactamase family protein</fullName>
    </submittedName>
</protein>
<gene>
    <name evidence="2" type="ORF">IT779_23510</name>
</gene>
<accession>A0A931N289</accession>
<dbReference type="InterPro" id="IPR012338">
    <property type="entry name" value="Beta-lactam/transpept-like"/>
</dbReference>
<dbReference type="Proteomes" id="UP000655751">
    <property type="component" value="Unassembled WGS sequence"/>
</dbReference>
<dbReference type="InterPro" id="IPR052907">
    <property type="entry name" value="Beta-lactamase/esterase"/>
</dbReference>
<dbReference type="Gene3D" id="3.40.710.10">
    <property type="entry name" value="DD-peptidase/beta-lactamase superfamily"/>
    <property type="match status" value="1"/>
</dbReference>
<dbReference type="PANTHER" id="PTHR43319">
    <property type="entry name" value="BETA-LACTAMASE-RELATED"/>
    <property type="match status" value="1"/>
</dbReference>